<evidence type="ECO:0000256" key="4">
    <source>
        <dbReference type="SAM" id="MobiDB-lite"/>
    </source>
</evidence>
<dbReference type="Proteomes" id="UP000295689">
    <property type="component" value="Unassembled WGS sequence"/>
</dbReference>
<keyword evidence="10" id="KW-1185">Reference proteome</keyword>
<evidence type="ECO:0000313" key="9">
    <source>
        <dbReference type="EMBL" id="TCN20440.1"/>
    </source>
</evidence>
<dbReference type="SUPFAM" id="SSF49503">
    <property type="entry name" value="Cupredoxins"/>
    <property type="match status" value="3"/>
</dbReference>
<organism evidence="9 10">
    <name type="scientific">Mesobacillus foraminis</name>
    <dbReference type="NCBI Taxonomy" id="279826"/>
    <lineage>
        <taxon>Bacteria</taxon>
        <taxon>Bacillati</taxon>
        <taxon>Bacillota</taxon>
        <taxon>Bacilli</taxon>
        <taxon>Bacillales</taxon>
        <taxon>Bacillaceae</taxon>
        <taxon>Mesobacillus</taxon>
    </lineage>
</organism>
<feature type="domain" description="Plastocyanin-like" evidence="7">
    <location>
        <begin position="396"/>
        <end position="515"/>
    </location>
</feature>
<dbReference type="PROSITE" id="PS00080">
    <property type="entry name" value="MULTICOPPER_OXIDASE2"/>
    <property type="match status" value="1"/>
</dbReference>
<keyword evidence="5" id="KW-0472">Membrane</keyword>
<dbReference type="Pfam" id="PF00394">
    <property type="entry name" value="Cu-oxidase"/>
    <property type="match status" value="1"/>
</dbReference>
<dbReference type="RefSeq" id="WP_132011062.1">
    <property type="nucleotide sequence ID" value="NZ_JABUHM010000012.1"/>
</dbReference>
<dbReference type="PANTHER" id="PTHR48267">
    <property type="entry name" value="CUPREDOXIN SUPERFAMILY PROTEIN"/>
    <property type="match status" value="1"/>
</dbReference>
<evidence type="ECO:0000259" key="8">
    <source>
        <dbReference type="Pfam" id="PF07732"/>
    </source>
</evidence>
<keyword evidence="5" id="KW-0812">Transmembrane</keyword>
<protein>
    <submittedName>
        <fullName evidence="9">FtsP/CotA-like multicopper oxidase with cupredoxin domain</fullName>
    </submittedName>
</protein>
<dbReference type="GO" id="GO:0016491">
    <property type="term" value="F:oxidoreductase activity"/>
    <property type="evidence" value="ECO:0007669"/>
    <property type="project" value="UniProtKB-KW"/>
</dbReference>
<dbReference type="Pfam" id="PF07731">
    <property type="entry name" value="Cu-oxidase_2"/>
    <property type="match status" value="1"/>
</dbReference>
<keyword evidence="2" id="KW-0479">Metal-binding</keyword>
<dbReference type="CDD" id="cd04232">
    <property type="entry name" value="CuRO_1_CueO_FtsP"/>
    <property type="match status" value="1"/>
</dbReference>
<dbReference type="GO" id="GO:0005507">
    <property type="term" value="F:copper ion binding"/>
    <property type="evidence" value="ECO:0007669"/>
    <property type="project" value="InterPro"/>
</dbReference>
<evidence type="ECO:0000259" key="7">
    <source>
        <dbReference type="Pfam" id="PF07731"/>
    </source>
</evidence>
<dbReference type="EMBL" id="SLVV01000014">
    <property type="protein sequence ID" value="TCN20440.1"/>
    <property type="molecule type" value="Genomic_DNA"/>
</dbReference>
<dbReference type="Gene3D" id="2.60.40.420">
    <property type="entry name" value="Cupredoxins - blue copper proteins"/>
    <property type="match status" value="3"/>
</dbReference>
<proteinExistence type="inferred from homology"/>
<gene>
    <name evidence="9" type="ORF">EV146_11459</name>
</gene>
<evidence type="ECO:0000256" key="1">
    <source>
        <dbReference type="ARBA" id="ARBA00010609"/>
    </source>
</evidence>
<feature type="compositionally biased region" description="Basic and acidic residues" evidence="4">
    <location>
        <begin position="34"/>
        <end position="45"/>
    </location>
</feature>
<feature type="domain" description="Plastocyanin-like" evidence="8">
    <location>
        <begin position="105"/>
        <end position="219"/>
    </location>
</feature>
<accession>A0A4V2RCC7</accession>
<feature type="transmembrane region" description="Helical" evidence="5">
    <location>
        <begin position="5"/>
        <end position="26"/>
    </location>
</feature>
<comment type="caution">
    <text evidence="9">The sequence shown here is derived from an EMBL/GenBank/DDBJ whole genome shotgun (WGS) entry which is preliminary data.</text>
</comment>
<evidence type="ECO:0000256" key="2">
    <source>
        <dbReference type="ARBA" id="ARBA00022723"/>
    </source>
</evidence>
<dbReference type="AlphaFoldDB" id="A0A4V2RCC7"/>
<keyword evidence="3" id="KW-0560">Oxidoreductase</keyword>
<dbReference type="InterPro" id="IPR008972">
    <property type="entry name" value="Cupredoxin"/>
</dbReference>
<evidence type="ECO:0000256" key="5">
    <source>
        <dbReference type="SAM" id="Phobius"/>
    </source>
</evidence>
<dbReference type="PANTHER" id="PTHR48267:SF1">
    <property type="entry name" value="BILIRUBIN OXIDASE"/>
    <property type="match status" value="1"/>
</dbReference>
<dbReference type="InterPro" id="IPR001117">
    <property type="entry name" value="Cu-oxidase_2nd"/>
</dbReference>
<dbReference type="CDD" id="cd13867">
    <property type="entry name" value="CuRO_2_CueO_FtsP"/>
    <property type="match status" value="1"/>
</dbReference>
<evidence type="ECO:0000259" key="6">
    <source>
        <dbReference type="Pfam" id="PF00394"/>
    </source>
</evidence>
<dbReference type="CDD" id="cd13890">
    <property type="entry name" value="CuRO_3_CueO_FtsP"/>
    <property type="match status" value="1"/>
</dbReference>
<comment type="similarity">
    <text evidence="1">Belongs to the multicopper oxidase family.</text>
</comment>
<keyword evidence="5" id="KW-1133">Transmembrane helix</keyword>
<dbReference type="InterPro" id="IPR011706">
    <property type="entry name" value="Cu-oxidase_C"/>
</dbReference>
<evidence type="ECO:0000256" key="3">
    <source>
        <dbReference type="ARBA" id="ARBA00023002"/>
    </source>
</evidence>
<dbReference type="InterPro" id="IPR045087">
    <property type="entry name" value="Cu-oxidase_fam"/>
</dbReference>
<dbReference type="InterPro" id="IPR011707">
    <property type="entry name" value="Cu-oxidase-like_N"/>
</dbReference>
<feature type="domain" description="Plastocyanin-like" evidence="6">
    <location>
        <begin position="233"/>
        <end position="342"/>
    </location>
</feature>
<dbReference type="InterPro" id="IPR002355">
    <property type="entry name" value="Cu_oxidase_Cu_BS"/>
</dbReference>
<reference evidence="9 10" key="1">
    <citation type="journal article" date="2015" name="Stand. Genomic Sci.">
        <title>Genomic Encyclopedia of Bacterial and Archaeal Type Strains, Phase III: the genomes of soil and plant-associated and newly described type strains.</title>
        <authorList>
            <person name="Whitman W.B."/>
            <person name="Woyke T."/>
            <person name="Klenk H.P."/>
            <person name="Zhou Y."/>
            <person name="Lilburn T.G."/>
            <person name="Beck B.J."/>
            <person name="De Vos P."/>
            <person name="Vandamme P."/>
            <person name="Eisen J.A."/>
            <person name="Garrity G."/>
            <person name="Hugenholtz P."/>
            <person name="Kyrpides N.C."/>
        </authorList>
    </citation>
    <scope>NUCLEOTIDE SEQUENCE [LARGE SCALE GENOMIC DNA]</scope>
    <source>
        <strain evidence="9 10">CV53</strain>
    </source>
</reference>
<feature type="region of interest" description="Disordered" evidence="4">
    <location>
        <begin position="34"/>
        <end position="55"/>
    </location>
</feature>
<evidence type="ECO:0000313" key="10">
    <source>
        <dbReference type="Proteomes" id="UP000295689"/>
    </source>
</evidence>
<dbReference type="Pfam" id="PF07732">
    <property type="entry name" value="Cu-oxidase_3"/>
    <property type="match status" value="1"/>
</dbReference>
<name>A0A4V2RCC7_9BACI</name>
<sequence length="515" mass="57874">MKKSILIWAISAIVYLGVVIIGYSVYASVNPKTDEHTNHQEEENMNHQNDPSMHMEGMDHSSMDMSHESFTELKSSLGKNELIFPKLLKPDHEDDNSISYTIRAQQGTYEIFDGTKTKTYGYNGDFLGPVIRVKKGMDVKIDLVNDLNEDTTFHWHGLEVPGNEDGGPDKVLKPGEAEDIHFTVQQNAATLWFHPHPMHETGKQVFKGLAGMLYIDDANSETLNIPKAYGVDDFPIILQDKTFTEDNQLDYEKVMNEDGTTGDTLLINGVVDPRLSIDRKKVRFRVLNGSNMRSFTLHFDNNMEFQQIASDGGFLNKPNTTKEIEVAPSERAEVIVDLTKVKGNAVTLVNEDNTKILPIHLKESQGHPQTKTTKEAKTLNDLTLSNEIKNKKVTKTIKLAGMGKDVNINGKKFDPNRIDFTQKQNETEVWEIENVKDSMGGMNHPFHIHGTQFQVVSIDGKEPPENLSGLKDTISLKPGQKAGIAVKFPEKGVYMFHCHILEHEDNGMMGQIKVD</sequence>
<feature type="compositionally biased region" description="Low complexity" evidence="4">
    <location>
        <begin position="46"/>
        <end position="55"/>
    </location>
</feature>